<proteinExistence type="predicted"/>
<keyword evidence="2" id="KW-1185">Reference proteome</keyword>
<name>A0A6A6JJ27_WESOR</name>
<dbReference type="GeneID" id="54555059"/>
<dbReference type="RefSeq" id="XP_033654140.1">
    <property type="nucleotide sequence ID" value="XM_033801884.1"/>
</dbReference>
<dbReference type="AlphaFoldDB" id="A0A6A6JJ27"/>
<gene>
    <name evidence="1" type="ORF">EI97DRAFT_473805</name>
</gene>
<accession>A0A6A6JJ27</accession>
<protein>
    <submittedName>
        <fullName evidence="1">Uncharacterized protein</fullName>
    </submittedName>
</protein>
<organism evidence="1 2">
    <name type="scientific">Westerdykella ornata</name>
    <dbReference type="NCBI Taxonomy" id="318751"/>
    <lineage>
        <taxon>Eukaryota</taxon>
        <taxon>Fungi</taxon>
        <taxon>Dikarya</taxon>
        <taxon>Ascomycota</taxon>
        <taxon>Pezizomycotina</taxon>
        <taxon>Dothideomycetes</taxon>
        <taxon>Pleosporomycetidae</taxon>
        <taxon>Pleosporales</taxon>
        <taxon>Sporormiaceae</taxon>
        <taxon>Westerdykella</taxon>
    </lineage>
</organism>
<dbReference type="EMBL" id="ML986493">
    <property type="protein sequence ID" value="KAF2276601.1"/>
    <property type="molecule type" value="Genomic_DNA"/>
</dbReference>
<evidence type="ECO:0000313" key="1">
    <source>
        <dbReference type="EMBL" id="KAF2276601.1"/>
    </source>
</evidence>
<evidence type="ECO:0000313" key="2">
    <source>
        <dbReference type="Proteomes" id="UP000800097"/>
    </source>
</evidence>
<dbReference type="OrthoDB" id="3798483at2759"/>
<sequence length="227" mass="25452">MAWIDSTDVSSLTSRQDSDGSFVTKVLDKLIRDRGYPSQEVCHSLLDLPLAGRQGMYADKAALDSKNLEGLRSRVYLCRHISHTDLEWVALRAELSVLRLKFAATHTTVMRNRYHQLRKAGRILPMTNCYCFHLVTAISSRCPSSAPNPSHTPESTSPDFGSIAMLHDYSTKAAIDGQDINGGDWNRSGRRRIVSILDRETGVWISWQTSRAADWINERSARIAAAF</sequence>
<dbReference type="Proteomes" id="UP000800097">
    <property type="component" value="Unassembled WGS sequence"/>
</dbReference>
<reference evidence="1" key="1">
    <citation type="journal article" date="2020" name="Stud. Mycol.">
        <title>101 Dothideomycetes genomes: a test case for predicting lifestyles and emergence of pathogens.</title>
        <authorList>
            <person name="Haridas S."/>
            <person name="Albert R."/>
            <person name="Binder M."/>
            <person name="Bloem J."/>
            <person name="Labutti K."/>
            <person name="Salamov A."/>
            <person name="Andreopoulos B."/>
            <person name="Baker S."/>
            <person name="Barry K."/>
            <person name="Bills G."/>
            <person name="Bluhm B."/>
            <person name="Cannon C."/>
            <person name="Castanera R."/>
            <person name="Culley D."/>
            <person name="Daum C."/>
            <person name="Ezra D."/>
            <person name="Gonzalez J."/>
            <person name="Henrissat B."/>
            <person name="Kuo A."/>
            <person name="Liang C."/>
            <person name="Lipzen A."/>
            <person name="Lutzoni F."/>
            <person name="Magnuson J."/>
            <person name="Mondo S."/>
            <person name="Nolan M."/>
            <person name="Ohm R."/>
            <person name="Pangilinan J."/>
            <person name="Park H.-J."/>
            <person name="Ramirez L."/>
            <person name="Alfaro M."/>
            <person name="Sun H."/>
            <person name="Tritt A."/>
            <person name="Yoshinaga Y."/>
            <person name="Zwiers L.-H."/>
            <person name="Turgeon B."/>
            <person name="Goodwin S."/>
            <person name="Spatafora J."/>
            <person name="Crous P."/>
            <person name="Grigoriev I."/>
        </authorList>
    </citation>
    <scope>NUCLEOTIDE SEQUENCE</scope>
    <source>
        <strain evidence="1">CBS 379.55</strain>
    </source>
</reference>